<accession>A0ABV4K0X4</accession>
<organism evidence="2 3">
    <name type="scientific">Pseudodesulfovibrio karagichevae</name>
    <dbReference type="NCBI Taxonomy" id="3239305"/>
    <lineage>
        <taxon>Bacteria</taxon>
        <taxon>Pseudomonadati</taxon>
        <taxon>Thermodesulfobacteriota</taxon>
        <taxon>Desulfovibrionia</taxon>
        <taxon>Desulfovibrionales</taxon>
        <taxon>Desulfovibrionaceae</taxon>
    </lineage>
</organism>
<protein>
    <submittedName>
        <fullName evidence="2">NAD-dependent epimerase/dehydratase family protein</fullName>
    </submittedName>
</protein>
<evidence type="ECO:0000313" key="2">
    <source>
        <dbReference type="EMBL" id="MEZ7195956.1"/>
    </source>
</evidence>
<dbReference type="Gene3D" id="3.40.50.720">
    <property type="entry name" value="NAD(P)-binding Rossmann-like Domain"/>
    <property type="match status" value="1"/>
</dbReference>
<dbReference type="PANTHER" id="PTHR43000">
    <property type="entry name" value="DTDP-D-GLUCOSE 4,6-DEHYDRATASE-RELATED"/>
    <property type="match status" value="1"/>
</dbReference>
<comment type="caution">
    <text evidence="2">The sequence shown here is derived from an EMBL/GenBank/DDBJ whole genome shotgun (WGS) entry which is preliminary data.</text>
</comment>
<gene>
    <name evidence="2" type="ORF">AB6M95_04280</name>
</gene>
<dbReference type="Pfam" id="PF16363">
    <property type="entry name" value="GDP_Man_Dehyd"/>
    <property type="match status" value="1"/>
</dbReference>
<dbReference type="RefSeq" id="WP_371385499.1">
    <property type="nucleotide sequence ID" value="NZ_JBGLYH010000007.1"/>
</dbReference>
<dbReference type="InterPro" id="IPR016040">
    <property type="entry name" value="NAD(P)-bd_dom"/>
</dbReference>
<reference evidence="2 3" key="1">
    <citation type="submission" date="2024-08" db="EMBL/GenBank/DDBJ databases">
        <title>Sulfate-reducing bacteria isolated from formation water of the oil field in Kazakhstan and description of Pseudodesulfovibrio sp.</title>
        <authorList>
            <person name="Bidzhieva S.K."/>
            <person name="Tourova T.P."/>
            <person name="Grouzdev D.S."/>
            <person name="Beletsky A.V."/>
            <person name="Sokolova D.S."/>
            <person name="Samigullina S.R."/>
            <person name="Poltaraus A.B."/>
            <person name="Avtukh A.N."/>
            <person name="Tereshina V.M."/>
            <person name="Zhaparov N.S."/>
            <person name="Mardanov A.V."/>
            <person name="Nazina T.N."/>
        </authorList>
    </citation>
    <scope>NUCLEOTIDE SEQUENCE [LARGE SCALE GENOMIC DNA]</scope>
    <source>
        <strain evidence="2 3">9FUS</strain>
    </source>
</reference>
<evidence type="ECO:0000313" key="3">
    <source>
        <dbReference type="Proteomes" id="UP001568698"/>
    </source>
</evidence>
<dbReference type="Proteomes" id="UP001568698">
    <property type="component" value="Unassembled WGS sequence"/>
</dbReference>
<feature type="domain" description="NAD(P)-binding" evidence="1">
    <location>
        <begin position="7"/>
        <end position="307"/>
    </location>
</feature>
<dbReference type="SUPFAM" id="SSF51735">
    <property type="entry name" value="NAD(P)-binding Rossmann-fold domains"/>
    <property type="match status" value="1"/>
</dbReference>
<keyword evidence="3" id="KW-1185">Reference proteome</keyword>
<sequence>MSKKFVVIGSNSFSGASFVDTLLDAGYEAIGVSRSPEPNPVFLPYKLNGRTGFEFHQLDLNHDLDAIIRLVADSKADYVVNFASQSMVGESWQHPEHWFMTNAVSTVKLHEGLRKIDSLEKYVHISTPEVYGTCEGLVPESTDYHPSTPYAVSRAAGDMSLMSFYQAYDFPVVFTRAANVFGPGQQLYRIVPRTILFFLMGRKLQLHGGGKSVRSFIHIRDVSECTIDIALKAAPPNIYHVSTKRNISIHDLVVMVAEQLGVSFADHVEIVGERLGKDAAYLLDSAKARQEFGWTDKISLEQGIEETISWVKDNLETLRSQPFDYIHKA</sequence>
<dbReference type="EMBL" id="JBGLYH010000007">
    <property type="protein sequence ID" value="MEZ7195956.1"/>
    <property type="molecule type" value="Genomic_DNA"/>
</dbReference>
<proteinExistence type="predicted"/>
<evidence type="ECO:0000259" key="1">
    <source>
        <dbReference type="Pfam" id="PF16363"/>
    </source>
</evidence>
<dbReference type="InterPro" id="IPR036291">
    <property type="entry name" value="NAD(P)-bd_dom_sf"/>
</dbReference>
<name>A0ABV4K0X4_9BACT</name>